<evidence type="ECO:0000256" key="1">
    <source>
        <dbReference type="SAM" id="Phobius"/>
    </source>
</evidence>
<evidence type="ECO:0000313" key="2">
    <source>
        <dbReference type="EMBL" id="SDX14393.1"/>
    </source>
</evidence>
<dbReference type="EMBL" id="FNOI01000004">
    <property type="protein sequence ID" value="SDX14393.1"/>
    <property type="molecule type" value="Genomic_DNA"/>
</dbReference>
<proteinExistence type="predicted"/>
<keyword evidence="1" id="KW-0812">Transmembrane</keyword>
<accession>A0A1H2ZA62</accession>
<keyword evidence="3" id="KW-1185">Reference proteome</keyword>
<evidence type="ECO:0008006" key="4">
    <source>
        <dbReference type="Google" id="ProtNLM"/>
    </source>
</evidence>
<organism evidence="2 3">
    <name type="scientific">Litoreibacter albidus</name>
    <dbReference type="NCBI Taxonomy" id="670155"/>
    <lineage>
        <taxon>Bacteria</taxon>
        <taxon>Pseudomonadati</taxon>
        <taxon>Pseudomonadota</taxon>
        <taxon>Alphaproteobacteria</taxon>
        <taxon>Rhodobacterales</taxon>
        <taxon>Roseobacteraceae</taxon>
        <taxon>Litoreibacter</taxon>
    </lineage>
</organism>
<feature type="transmembrane region" description="Helical" evidence="1">
    <location>
        <begin position="20"/>
        <end position="41"/>
    </location>
</feature>
<dbReference type="AlphaFoldDB" id="A0A1H2ZA62"/>
<sequence length="62" mass="6306">MTRLFKTFLKKEDGAALVDVTMLLAAGLGLGLAAMATVSLVSGGAQGNQSATMAQHTTQPTL</sequence>
<protein>
    <recommendedName>
        <fullName evidence="4">Flp pilus assembly protein, pilin Flp</fullName>
    </recommendedName>
</protein>
<reference evidence="3" key="1">
    <citation type="submission" date="2016-10" db="EMBL/GenBank/DDBJ databases">
        <authorList>
            <person name="Varghese N."/>
            <person name="Submissions S."/>
        </authorList>
    </citation>
    <scope>NUCLEOTIDE SEQUENCE [LARGE SCALE GENOMIC DNA]</scope>
    <source>
        <strain evidence="3">DSM 26922</strain>
    </source>
</reference>
<dbReference type="Proteomes" id="UP000199441">
    <property type="component" value="Unassembled WGS sequence"/>
</dbReference>
<gene>
    <name evidence="2" type="ORF">SAMN04488001_2499</name>
</gene>
<name>A0A1H2ZA62_9RHOB</name>
<keyword evidence="1" id="KW-1133">Transmembrane helix</keyword>
<keyword evidence="1" id="KW-0472">Membrane</keyword>
<dbReference type="RefSeq" id="WP_089947267.1">
    <property type="nucleotide sequence ID" value="NZ_FNOI01000004.1"/>
</dbReference>
<evidence type="ECO:0000313" key="3">
    <source>
        <dbReference type="Proteomes" id="UP000199441"/>
    </source>
</evidence>